<evidence type="ECO:0000313" key="4">
    <source>
        <dbReference type="Proteomes" id="UP000249522"/>
    </source>
</evidence>
<reference evidence="3 4" key="1">
    <citation type="submission" date="2018-06" db="EMBL/GenBank/DDBJ databases">
        <title>Paenibacillus imtechensis sp. nov.</title>
        <authorList>
            <person name="Pinnaka A.K."/>
            <person name="Singh H."/>
            <person name="Kaur M."/>
        </authorList>
    </citation>
    <scope>NUCLEOTIDE SEQUENCE [LARGE SCALE GENOMIC DNA]</scope>
    <source>
        <strain evidence="3 4">SMB1</strain>
    </source>
</reference>
<feature type="transmembrane region" description="Helical" evidence="1">
    <location>
        <begin position="6"/>
        <end position="27"/>
    </location>
</feature>
<organism evidence="3 4">
    <name type="scientific">Paenibacillus sambharensis</name>
    <dbReference type="NCBI Taxonomy" id="1803190"/>
    <lineage>
        <taxon>Bacteria</taxon>
        <taxon>Bacillati</taxon>
        <taxon>Bacillota</taxon>
        <taxon>Bacilli</taxon>
        <taxon>Bacillales</taxon>
        <taxon>Paenibacillaceae</taxon>
        <taxon>Paenibacillus</taxon>
    </lineage>
</organism>
<dbReference type="InterPro" id="IPR007353">
    <property type="entry name" value="DUF421"/>
</dbReference>
<dbReference type="Proteomes" id="UP000249522">
    <property type="component" value="Unassembled WGS sequence"/>
</dbReference>
<evidence type="ECO:0000259" key="2">
    <source>
        <dbReference type="Pfam" id="PF04239"/>
    </source>
</evidence>
<dbReference type="AlphaFoldDB" id="A0A2W1LQN8"/>
<sequence>MYEVLLLLFLVAVIWVAALIGVLALLAGSGGRLGLAGGDHSHPYLDSHVSLASNRTAEGGKTAYRLEKLPLLLISEGKVIEENLRQTGKTRFWLNREVTLKGIKGIRQVCWCTINFRGELYILGDKNLS</sequence>
<proteinExistence type="predicted"/>
<protein>
    <recommendedName>
        <fullName evidence="2">YetF C-terminal domain-containing protein</fullName>
    </recommendedName>
</protein>
<feature type="domain" description="YetF C-terminal" evidence="2">
    <location>
        <begin position="66"/>
        <end position="114"/>
    </location>
</feature>
<dbReference type="RefSeq" id="WP_111148513.1">
    <property type="nucleotide sequence ID" value="NZ_QKRB01000054.1"/>
</dbReference>
<keyword evidence="1" id="KW-1133">Transmembrane helix</keyword>
<gene>
    <name evidence="3" type="ORF">DNH61_19555</name>
</gene>
<accession>A0A2W1LQN8</accession>
<evidence type="ECO:0000256" key="1">
    <source>
        <dbReference type="SAM" id="Phobius"/>
    </source>
</evidence>
<dbReference type="EMBL" id="QKRB01000054">
    <property type="protein sequence ID" value="PZD94151.1"/>
    <property type="molecule type" value="Genomic_DNA"/>
</dbReference>
<dbReference type="OrthoDB" id="1682423at2"/>
<dbReference type="Gene3D" id="3.30.240.20">
    <property type="entry name" value="bsu07140 like domains"/>
    <property type="match status" value="1"/>
</dbReference>
<dbReference type="InterPro" id="IPR023090">
    <property type="entry name" value="UPF0702_alpha/beta_dom_sf"/>
</dbReference>
<comment type="caution">
    <text evidence="3">The sequence shown here is derived from an EMBL/GenBank/DDBJ whole genome shotgun (WGS) entry which is preliminary data.</text>
</comment>
<keyword evidence="1" id="KW-0472">Membrane</keyword>
<name>A0A2W1LQN8_9BACL</name>
<keyword evidence="1" id="KW-0812">Transmembrane</keyword>
<evidence type="ECO:0000313" key="3">
    <source>
        <dbReference type="EMBL" id="PZD94151.1"/>
    </source>
</evidence>
<dbReference type="Pfam" id="PF04239">
    <property type="entry name" value="DUF421"/>
    <property type="match status" value="1"/>
</dbReference>
<keyword evidence="4" id="KW-1185">Reference proteome</keyword>